<proteinExistence type="predicted"/>
<protein>
    <submittedName>
        <fullName evidence="1">GntR family transcriptional regulator</fullName>
    </submittedName>
</protein>
<gene>
    <name evidence="1" type="ORF">NCTC13307_04825</name>
</gene>
<dbReference type="AlphaFoldDB" id="A0A381KM99"/>
<dbReference type="EMBL" id="UFWD01000003">
    <property type="protein sequence ID" value="SUY83693.1"/>
    <property type="molecule type" value="Genomic_DNA"/>
</dbReference>
<accession>A0A381KM99</accession>
<evidence type="ECO:0000313" key="1">
    <source>
        <dbReference type="EMBL" id="SUY83693.1"/>
    </source>
</evidence>
<reference evidence="1" key="1">
    <citation type="submission" date="2018-06" db="EMBL/GenBank/DDBJ databases">
        <authorList>
            <consortium name="Pathogen Informatics"/>
            <person name="Doyle S."/>
        </authorList>
    </citation>
    <scope>NUCLEOTIDE SEQUENCE</scope>
    <source>
        <strain evidence="1">NCTC13307</strain>
    </source>
</reference>
<sequence>MFNNYMYRIKKLALDSLSHEGRLETTLKEHTDIFNNIANGCIEDIYRTTLIHMETPKYINLEDFCNNKLF</sequence>
<dbReference type="RefSeq" id="WP_021419221.1">
    <property type="nucleotide sequence ID" value="NZ_JBGOPB010000002.1"/>
</dbReference>
<organism evidence="1">
    <name type="scientific">Clostridioides difficile</name>
    <name type="common">Peptoclostridium difficile</name>
    <dbReference type="NCBI Taxonomy" id="1496"/>
    <lineage>
        <taxon>Bacteria</taxon>
        <taxon>Bacillati</taxon>
        <taxon>Bacillota</taxon>
        <taxon>Clostridia</taxon>
        <taxon>Peptostreptococcales</taxon>
        <taxon>Peptostreptococcaceae</taxon>
        <taxon>Clostridioides</taxon>
    </lineage>
</organism>
<name>A0A381KM99_CLODI</name>